<dbReference type="Pfam" id="PF01547">
    <property type="entry name" value="SBP_bac_1"/>
    <property type="match status" value="1"/>
</dbReference>
<dbReference type="EMBL" id="VUMN01000036">
    <property type="protein sequence ID" value="MSS59549.1"/>
    <property type="molecule type" value="Genomic_DNA"/>
</dbReference>
<dbReference type="PANTHER" id="PTHR43649">
    <property type="entry name" value="ARABINOSE-BINDING PROTEIN-RELATED"/>
    <property type="match status" value="1"/>
</dbReference>
<keyword evidence="2" id="KW-1185">Reference proteome</keyword>
<comment type="caution">
    <text evidence="1">The sequence shown here is derived from an EMBL/GenBank/DDBJ whole genome shotgun (WGS) entry which is preliminary data.</text>
</comment>
<proteinExistence type="predicted"/>
<name>A0A7X2NU13_9FIRM</name>
<dbReference type="SUPFAM" id="SSF53850">
    <property type="entry name" value="Periplasmic binding protein-like II"/>
    <property type="match status" value="1"/>
</dbReference>
<organism evidence="1 2">
    <name type="scientific">Stecheria intestinalis</name>
    <dbReference type="NCBI Taxonomy" id="2606630"/>
    <lineage>
        <taxon>Bacteria</taxon>
        <taxon>Bacillati</taxon>
        <taxon>Bacillota</taxon>
        <taxon>Erysipelotrichia</taxon>
        <taxon>Erysipelotrichales</taxon>
        <taxon>Erysipelotrichaceae</taxon>
        <taxon>Stecheria</taxon>
    </lineage>
</organism>
<evidence type="ECO:0000313" key="2">
    <source>
        <dbReference type="Proteomes" id="UP000461880"/>
    </source>
</evidence>
<sequence>MMKRFLTGILAASMIAGLAGCGSDTADAGSSTSASPAASAAGSVELTVCTTFAGEDGNAQNFRNAVSAWESETGNTVTDTSATSDETFKTRVVTDFETGSEPDVLFFFNGSDSNDFVKAGKVVSIDDIRAEYPDYASNMNDDLIAASPADGKKYAVPVNGYWEALFVNTKILEDAGVEVPGADTTWEEFLDDCEKIKNAGYTPIAAALGNIPHYWWEYSIFNHESPENHLEIPQSADDEIGQDWVAGLGDIKDAYERGYFPENTLSATDDETFAMFTDGKAAFLLDGSWKVGGIISACQSDPEDETTLDQDKLDQFSVTYVPGNGDRKATDLIGGLSMGYYITKKAWDDPAKRDAAVSFVEYMTSDDVVPVFAQHTATALKNAPKTDLSNFKSLQVKAMDMMSGVTSLTGAVQDLFNGDCRVSTFDGMPEIVTGRKDIAEAVQEGLDTYYAAQ</sequence>
<protein>
    <submittedName>
        <fullName evidence="1">Carbohydrate ABC transporter substrate-binding protein</fullName>
    </submittedName>
</protein>
<dbReference type="InterPro" id="IPR006059">
    <property type="entry name" value="SBP"/>
</dbReference>
<reference evidence="1 2" key="1">
    <citation type="submission" date="2019-08" db="EMBL/GenBank/DDBJ databases">
        <title>In-depth cultivation of the pig gut microbiome towards novel bacterial diversity and tailored functional studies.</title>
        <authorList>
            <person name="Wylensek D."/>
            <person name="Hitch T.C.A."/>
            <person name="Clavel T."/>
        </authorList>
    </citation>
    <scope>NUCLEOTIDE SEQUENCE [LARGE SCALE GENOMIC DNA]</scope>
    <source>
        <strain evidence="1 2">Oil+RF-744-GAM-WT-6</strain>
    </source>
</reference>
<dbReference type="Gene3D" id="3.40.190.10">
    <property type="entry name" value="Periplasmic binding protein-like II"/>
    <property type="match status" value="2"/>
</dbReference>
<accession>A0A7X2NU13</accession>
<dbReference type="AlphaFoldDB" id="A0A7X2NU13"/>
<dbReference type="PROSITE" id="PS51257">
    <property type="entry name" value="PROKAR_LIPOPROTEIN"/>
    <property type="match status" value="1"/>
</dbReference>
<gene>
    <name evidence="1" type="ORF">FYJ51_11660</name>
</gene>
<dbReference type="InterPro" id="IPR050490">
    <property type="entry name" value="Bact_solute-bd_prot1"/>
</dbReference>
<dbReference type="Proteomes" id="UP000461880">
    <property type="component" value="Unassembled WGS sequence"/>
</dbReference>
<evidence type="ECO:0000313" key="1">
    <source>
        <dbReference type="EMBL" id="MSS59549.1"/>
    </source>
</evidence>